<dbReference type="Pfam" id="PF22939">
    <property type="entry name" value="WHD_GPIID"/>
    <property type="match status" value="1"/>
</dbReference>
<comment type="caution">
    <text evidence="5">The sequence shown here is derived from an EMBL/GenBank/DDBJ whole genome shotgun (WGS) entry which is preliminary data.</text>
</comment>
<dbReference type="SMART" id="SM00320">
    <property type="entry name" value="WD40"/>
    <property type="match status" value="6"/>
</dbReference>
<dbReference type="PANTHER" id="PTHR10039">
    <property type="entry name" value="AMELOGENIN"/>
    <property type="match status" value="1"/>
</dbReference>
<dbReference type="InterPro" id="IPR001680">
    <property type="entry name" value="WD40_rpt"/>
</dbReference>
<protein>
    <submittedName>
        <fullName evidence="5">Uncharacterized protein</fullName>
    </submittedName>
</protein>
<keyword evidence="1" id="KW-0677">Repeat</keyword>
<dbReference type="InterPro" id="IPR029058">
    <property type="entry name" value="AB_hydrolase_fold"/>
</dbReference>
<sequence>MALTRKFKRFRSKRLRPKSEVSVDVSDSSESNITRGRALELLNVPSTASSVSHGRSPSPLTSGLGLHIIHQPDHAVLDIVFVHGLGGHSRRTWSKNHDPSLFWPELWLPLEPGIGNARIFTFGYDAAFRGATKSVSNVTDFAKELLFEMRFGKDSSGEDFNLGAKPIVFVVHSMGGLVTKKAYLLGLHDTNYQGVIEAVSAIVFLSTPHRGTHLAKVLNRVLAASFQSPRNFISDLDKGSPAIEELNEQFRHVAPKLSIWSFYETLATSIGPRQMMVLEKDSSVLGYPEEISRPLQADHHDVCKFSSRMDPNYVAVRNAIKTLVTRFQEIKPEKPAKLLNPSTLIDESLDIQGLFRNCPSTETDYDAIHRRWLPNTCEWFLEEEKFALWLEPSSLKPAVLWYTAPPANGKSVLSTFIINHLRSKGLPCQFFLFRYADNAKRMVANCVKSLALQLSSSQPEFRRLLVGSSREGLGLDSSDAFLIWRNIIEGKLLELNITEPLYWVIDALDECDSPRIFLECLRSFADKLPVRILILSRDTDSISTNVNRLSRSISVLRIEKSTSGHSQEDIELLVQMELDHMRGSNQFRQQLLQDIMKRSEGNFLWAELVLEEIMGCHTEENIREVLEDIPSDMTLMFQRMEKNLLKSIRQSEKPLIRSLLEWSTCAQRPLSLKELSQALEPEYTGFLDLKRTVQDTCGQFIQVDAHDTVTVLHHTTREYFTRSSESEFRINPEKSHEKLFMRALTVFEDKDLRWRLLQNQHTLKSSEPFIFYSAVNWPFHLGQCTPSSSECLGALVEIFRGPGVLAWIHALALLRRLEVLVQASQVLTIFINNAKRHNASENPMTCHLSDFELLSEWAIDLIKIVGRFASNIVAHPGVLYYVIPAVCPPKSITHKQFHSAASIEVTGASDGSWNDHLCRLVLPGEVQAFGIACASKYLAVLDSKGSVYVWDASNFAEVSVIHHEEPVTAFALNDNGGKLCTYGLKNTKLWSTLSGQLLASTANPPYTKAREIVFADSDCKLLVGGDDNIIRHISCDDFPQGWQVLNHDLLQKTVRIEGALVNSPICLAFNGDRTHVGVSYRGAPLYVWRLRDGICINICRRASDMQTKQRKLSSNLPAVNRFTWNRTTGHILGIYKGGYVFKWHPMTDENIETLCSADEIASSPNGKLFATSSTDGSIRIWNFACFSVIYQLSSGNLVTEIAFSPDSRRFYDLRDGSINTWESSSVARFLETDERTSDSYSEGQPSTAISKISEEWADQFEVVTALSLAPDNRSYCVGYEDGNVELYRRSTAQSRKFTRFYMSITDIQWSRDGRLVALSDLAGDVQVWEFGKGFEDDASPSVLPPPQIERNSHNVEGIILSLDRKHILISVVKVAFVCSTEDGKLVAKSPTSSYGKWLCHPTHSDIVLRCGPLGIDAYSWNTLEKVWSMTYPETSLKVEEGTLSLESQSLAQMTLTHETTATHTVRKALLTQDSCHILLYTSKATGPHEFSNYLSIVPVTTLRENDGTVLPQSRYDILTTPPDVVSHILMPLGILPGRRLVFIDRDLWICSYPLGKTFYSATGALYNRFYFLPRNWVTKDSLEQCVLADDGTLFWPKGDQVVLIECSLDETRLNSVF</sequence>
<dbReference type="InterPro" id="IPR027417">
    <property type="entry name" value="P-loop_NTPase"/>
</dbReference>
<feature type="domain" description="GPI inositol-deacylase winged helix" evidence="3">
    <location>
        <begin position="652"/>
        <end position="730"/>
    </location>
</feature>
<feature type="domain" description="Nephrocystin 3-like N-terminal" evidence="4">
    <location>
        <begin position="375"/>
        <end position="537"/>
    </location>
</feature>
<evidence type="ECO:0000259" key="3">
    <source>
        <dbReference type="Pfam" id="PF22939"/>
    </source>
</evidence>
<reference evidence="5 6" key="1">
    <citation type="submission" date="2019-03" db="EMBL/GenBank/DDBJ databases">
        <title>Draft genome sequence of Xylaria hypoxylon DSM 108379, a ubiquitous saprotrophic-parasitic fungi on hardwood.</title>
        <authorList>
            <person name="Buettner E."/>
            <person name="Leonhardt S."/>
            <person name="Gebauer A.M."/>
            <person name="Liers C."/>
            <person name="Hofrichter M."/>
            <person name="Kellner H."/>
        </authorList>
    </citation>
    <scope>NUCLEOTIDE SEQUENCE [LARGE SCALE GENOMIC DNA]</scope>
    <source>
        <strain evidence="5 6">DSM 108379</strain>
    </source>
</reference>
<evidence type="ECO:0000256" key="2">
    <source>
        <dbReference type="PROSITE-ProRule" id="PRU00221"/>
    </source>
</evidence>
<evidence type="ECO:0000313" key="6">
    <source>
        <dbReference type="Proteomes" id="UP000297716"/>
    </source>
</evidence>
<dbReference type="PANTHER" id="PTHR10039:SF16">
    <property type="entry name" value="GPI INOSITOL-DEACYLASE"/>
    <property type="match status" value="1"/>
</dbReference>
<dbReference type="Gene3D" id="2.130.10.10">
    <property type="entry name" value="YVTN repeat-like/Quinoprotein amine dehydrogenase"/>
    <property type="match status" value="3"/>
</dbReference>
<dbReference type="InterPro" id="IPR011047">
    <property type="entry name" value="Quinoprotein_ADH-like_sf"/>
</dbReference>
<dbReference type="Pfam" id="PF00400">
    <property type="entry name" value="WD40"/>
    <property type="match status" value="1"/>
</dbReference>
<keyword evidence="2" id="KW-0853">WD repeat</keyword>
<dbReference type="EMBL" id="SKBN01000169">
    <property type="protein sequence ID" value="TGJ81428.1"/>
    <property type="molecule type" value="Genomic_DNA"/>
</dbReference>
<evidence type="ECO:0000259" key="4">
    <source>
        <dbReference type="Pfam" id="PF24883"/>
    </source>
</evidence>
<feature type="repeat" description="WD" evidence="2">
    <location>
        <begin position="1160"/>
        <end position="1182"/>
    </location>
</feature>
<gene>
    <name evidence="5" type="ORF">E0Z10_g7346</name>
</gene>
<dbReference type="PROSITE" id="PS50082">
    <property type="entry name" value="WD_REPEATS_2"/>
    <property type="match status" value="1"/>
</dbReference>
<keyword evidence="6" id="KW-1185">Reference proteome</keyword>
<dbReference type="SUPFAM" id="SSF50998">
    <property type="entry name" value="Quinoprotein alcohol dehydrogenase-like"/>
    <property type="match status" value="1"/>
</dbReference>
<evidence type="ECO:0000313" key="5">
    <source>
        <dbReference type="EMBL" id="TGJ81428.1"/>
    </source>
</evidence>
<dbReference type="Gene3D" id="3.40.50.1820">
    <property type="entry name" value="alpha/beta hydrolase"/>
    <property type="match status" value="1"/>
</dbReference>
<evidence type="ECO:0000256" key="1">
    <source>
        <dbReference type="ARBA" id="ARBA00022737"/>
    </source>
</evidence>
<dbReference type="Pfam" id="PF24883">
    <property type="entry name" value="NPHP3_N"/>
    <property type="match status" value="1"/>
</dbReference>
<dbReference type="OrthoDB" id="1658288at2759"/>
<dbReference type="SUPFAM" id="SSF53474">
    <property type="entry name" value="alpha/beta-Hydrolases"/>
    <property type="match status" value="1"/>
</dbReference>
<proteinExistence type="predicted"/>
<dbReference type="SUPFAM" id="SSF52540">
    <property type="entry name" value="P-loop containing nucleoside triphosphate hydrolases"/>
    <property type="match status" value="1"/>
</dbReference>
<dbReference type="InterPro" id="IPR015943">
    <property type="entry name" value="WD40/YVTN_repeat-like_dom_sf"/>
</dbReference>
<organism evidence="5 6">
    <name type="scientific">Xylaria hypoxylon</name>
    <dbReference type="NCBI Taxonomy" id="37992"/>
    <lineage>
        <taxon>Eukaryota</taxon>
        <taxon>Fungi</taxon>
        <taxon>Dikarya</taxon>
        <taxon>Ascomycota</taxon>
        <taxon>Pezizomycotina</taxon>
        <taxon>Sordariomycetes</taxon>
        <taxon>Xylariomycetidae</taxon>
        <taxon>Xylariales</taxon>
        <taxon>Xylariaceae</taxon>
        <taxon>Xylaria</taxon>
    </lineage>
</organism>
<dbReference type="InterPro" id="IPR054471">
    <property type="entry name" value="GPIID_WHD"/>
</dbReference>
<accession>A0A4Z0YN46</accession>
<dbReference type="InterPro" id="IPR056884">
    <property type="entry name" value="NPHP3-like_N"/>
</dbReference>
<name>A0A4Z0YN46_9PEZI</name>
<dbReference type="Proteomes" id="UP000297716">
    <property type="component" value="Unassembled WGS sequence"/>
</dbReference>